<dbReference type="Proteomes" id="UP000765509">
    <property type="component" value="Unassembled WGS sequence"/>
</dbReference>
<keyword evidence="9" id="KW-1185">Reference proteome</keyword>
<proteinExistence type="predicted"/>
<gene>
    <name evidence="8" type="ORF">O181_120857</name>
</gene>
<evidence type="ECO:0000256" key="4">
    <source>
        <dbReference type="ARBA" id="ARBA00022759"/>
    </source>
</evidence>
<protein>
    <recommendedName>
        <fullName evidence="7">Reverse transcriptase RNase H-like domain-containing protein</fullName>
    </recommendedName>
</protein>
<keyword evidence="6" id="KW-0695">RNA-directed DNA polymerase</keyword>
<organism evidence="8 9">
    <name type="scientific">Austropuccinia psidii MF-1</name>
    <dbReference type="NCBI Taxonomy" id="1389203"/>
    <lineage>
        <taxon>Eukaryota</taxon>
        <taxon>Fungi</taxon>
        <taxon>Dikarya</taxon>
        <taxon>Basidiomycota</taxon>
        <taxon>Pucciniomycotina</taxon>
        <taxon>Pucciniomycetes</taxon>
        <taxon>Pucciniales</taxon>
        <taxon>Sphaerophragmiaceae</taxon>
        <taxon>Austropuccinia</taxon>
    </lineage>
</organism>
<reference evidence="8" key="1">
    <citation type="submission" date="2021-03" db="EMBL/GenBank/DDBJ databases">
        <title>Draft genome sequence of rust myrtle Austropuccinia psidii MF-1, a brazilian biotype.</title>
        <authorList>
            <person name="Quecine M.C."/>
            <person name="Pachon D.M.R."/>
            <person name="Bonatelli M.L."/>
            <person name="Correr F.H."/>
            <person name="Franceschini L.M."/>
            <person name="Leite T.F."/>
            <person name="Margarido G.R.A."/>
            <person name="Almeida C.A."/>
            <person name="Ferrarezi J.A."/>
            <person name="Labate C.A."/>
        </authorList>
    </citation>
    <scope>NUCLEOTIDE SEQUENCE</scope>
    <source>
        <strain evidence="8">MF-1</strain>
    </source>
</reference>
<dbReference type="Pfam" id="PF17917">
    <property type="entry name" value="RT_RNaseH"/>
    <property type="match status" value="1"/>
</dbReference>
<accession>A0A9Q3KHT4</accession>
<dbReference type="GO" id="GO:0003964">
    <property type="term" value="F:RNA-directed DNA polymerase activity"/>
    <property type="evidence" value="ECO:0007669"/>
    <property type="project" value="UniProtKB-KW"/>
</dbReference>
<dbReference type="EMBL" id="AVOT02109276">
    <property type="protein sequence ID" value="MBW0581142.1"/>
    <property type="molecule type" value="Genomic_DNA"/>
</dbReference>
<keyword evidence="2" id="KW-0548">Nucleotidyltransferase</keyword>
<keyword evidence="3" id="KW-0540">Nuclease</keyword>
<name>A0A9Q3KHT4_9BASI</name>
<evidence type="ECO:0000313" key="8">
    <source>
        <dbReference type="EMBL" id="MBW0581142.1"/>
    </source>
</evidence>
<keyword evidence="1" id="KW-0808">Transferase</keyword>
<dbReference type="GO" id="GO:0004519">
    <property type="term" value="F:endonuclease activity"/>
    <property type="evidence" value="ECO:0007669"/>
    <property type="project" value="UniProtKB-KW"/>
</dbReference>
<keyword evidence="4" id="KW-0255">Endonuclease</keyword>
<evidence type="ECO:0000256" key="6">
    <source>
        <dbReference type="ARBA" id="ARBA00022918"/>
    </source>
</evidence>
<evidence type="ECO:0000256" key="2">
    <source>
        <dbReference type="ARBA" id="ARBA00022695"/>
    </source>
</evidence>
<dbReference type="SUPFAM" id="SSF56672">
    <property type="entry name" value="DNA/RNA polymerases"/>
    <property type="match status" value="1"/>
</dbReference>
<dbReference type="AlphaFoldDB" id="A0A9Q3KHT4"/>
<sequence length="188" mass="22087">MECLCFVWELEQLHYYLDGSSFEVITDCNAVKSLLNLRNPNRHMLRWQIAIQEYRGNMTIFHKAENIHKNADGLSRWALSNTPDNPAYVPLEEEPHILIEGINITYIGSEFFEEVRDSYKKDNNCHILKSFLDKDCKDTALVNSLDEVWKNSDFEGRFHLFDGIIYCRTKHSCVMTLCRRLIINTILH</sequence>
<evidence type="ECO:0000256" key="1">
    <source>
        <dbReference type="ARBA" id="ARBA00022679"/>
    </source>
</evidence>
<evidence type="ECO:0000313" key="9">
    <source>
        <dbReference type="Proteomes" id="UP000765509"/>
    </source>
</evidence>
<dbReference type="InterPro" id="IPR043502">
    <property type="entry name" value="DNA/RNA_pol_sf"/>
</dbReference>
<evidence type="ECO:0000256" key="5">
    <source>
        <dbReference type="ARBA" id="ARBA00022801"/>
    </source>
</evidence>
<dbReference type="InterPro" id="IPR041373">
    <property type="entry name" value="RT_RNaseH"/>
</dbReference>
<evidence type="ECO:0000259" key="7">
    <source>
        <dbReference type="Pfam" id="PF17917"/>
    </source>
</evidence>
<dbReference type="GO" id="GO:0016787">
    <property type="term" value="F:hydrolase activity"/>
    <property type="evidence" value="ECO:0007669"/>
    <property type="project" value="UniProtKB-KW"/>
</dbReference>
<keyword evidence="5" id="KW-0378">Hydrolase</keyword>
<evidence type="ECO:0000256" key="3">
    <source>
        <dbReference type="ARBA" id="ARBA00022722"/>
    </source>
</evidence>
<feature type="domain" description="Reverse transcriptase RNase H-like" evidence="7">
    <location>
        <begin position="2"/>
        <end position="54"/>
    </location>
</feature>
<comment type="caution">
    <text evidence="8">The sequence shown here is derived from an EMBL/GenBank/DDBJ whole genome shotgun (WGS) entry which is preliminary data.</text>
</comment>